<evidence type="ECO:0000256" key="2">
    <source>
        <dbReference type="SAM" id="Coils"/>
    </source>
</evidence>
<evidence type="ECO:0000256" key="1">
    <source>
        <dbReference type="ARBA" id="ARBA00023125"/>
    </source>
</evidence>
<dbReference type="InterPro" id="IPR047057">
    <property type="entry name" value="MerR_fam"/>
</dbReference>
<keyword evidence="2" id="KW-0175">Coiled coil</keyword>
<name>A0A1J5NYM3_9ZZZZ</name>
<dbReference type="Pfam" id="PF13411">
    <property type="entry name" value="MerR_1"/>
    <property type="match status" value="1"/>
</dbReference>
<dbReference type="PRINTS" id="PR00040">
    <property type="entry name" value="HTHMERR"/>
</dbReference>
<dbReference type="EMBL" id="MLJW01009101">
    <property type="protein sequence ID" value="OIQ63328.1"/>
    <property type="molecule type" value="Genomic_DNA"/>
</dbReference>
<keyword evidence="1" id="KW-0238">DNA-binding</keyword>
<dbReference type="SMART" id="SM00422">
    <property type="entry name" value="HTH_MERR"/>
    <property type="match status" value="1"/>
</dbReference>
<protein>
    <submittedName>
        <fullName evidence="4">HTH-type transcriptional regulator AdhR</fullName>
    </submittedName>
</protein>
<evidence type="ECO:0000313" key="4">
    <source>
        <dbReference type="EMBL" id="OIQ63328.1"/>
    </source>
</evidence>
<organism evidence="4">
    <name type="scientific">mine drainage metagenome</name>
    <dbReference type="NCBI Taxonomy" id="410659"/>
    <lineage>
        <taxon>unclassified sequences</taxon>
        <taxon>metagenomes</taxon>
        <taxon>ecological metagenomes</taxon>
    </lineage>
</organism>
<dbReference type="CDD" id="cd01109">
    <property type="entry name" value="HTH_YyaN"/>
    <property type="match status" value="1"/>
</dbReference>
<accession>A0A1J5NYM3</accession>
<dbReference type="PANTHER" id="PTHR30204:SF98">
    <property type="entry name" value="HTH-TYPE TRANSCRIPTIONAL REGULATOR ADHR"/>
    <property type="match status" value="1"/>
</dbReference>
<sequence length="137" mass="15502">MKTSNLSVSEMGAATGLSPHALRYYEKIGVLRPVARAANGHRRYDKDDVAWIEFVLRLKNTGMPLAQIREYARLRAQGDGTIAPRLDVLEQHRDSLIARIADLQKNLDAIDSKIARYRRALESTPVSTQRRTHHANK</sequence>
<dbReference type="Gene3D" id="1.10.1660.10">
    <property type="match status" value="1"/>
</dbReference>
<dbReference type="GO" id="GO:0003677">
    <property type="term" value="F:DNA binding"/>
    <property type="evidence" value="ECO:0007669"/>
    <property type="project" value="UniProtKB-KW"/>
</dbReference>
<dbReference type="InterPro" id="IPR000551">
    <property type="entry name" value="MerR-type_HTH_dom"/>
</dbReference>
<proteinExistence type="predicted"/>
<dbReference type="SUPFAM" id="SSF46955">
    <property type="entry name" value="Putative DNA-binding domain"/>
    <property type="match status" value="1"/>
</dbReference>
<feature type="coiled-coil region" evidence="2">
    <location>
        <begin position="86"/>
        <end position="120"/>
    </location>
</feature>
<comment type="caution">
    <text evidence="4">The sequence shown here is derived from an EMBL/GenBank/DDBJ whole genome shotgun (WGS) entry which is preliminary data.</text>
</comment>
<dbReference type="PANTHER" id="PTHR30204">
    <property type="entry name" value="REDOX-CYCLING DRUG-SENSING TRANSCRIPTIONAL ACTIVATOR SOXR"/>
    <property type="match status" value="1"/>
</dbReference>
<evidence type="ECO:0000259" key="3">
    <source>
        <dbReference type="PROSITE" id="PS50937"/>
    </source>
</evidence>
<dbReference type="GO" id="GO:0003700">
    <property type="term" value="F:DNA-binding transcription factor activity"/>
    <property type="evidence" value="ECO:0007669"/>
    <property type="project" value="InterPro"/>
</dbReference>
<gene>
    <name evidence="4" type="primary">adhR_4</name>
    <name evidence="4" type="ORF">GALL_551300</name>
</gene>
<dbReference type="PROSITE" id="PS50937">
    <property type="entry name" value="HTH_MERR_2"/>
    <property type="match status" value="1"/>
</dbReference>
<reference evidence="4" key="1">
    <citation type="submission" date="2016-10" db="EMBL/GenBank/DDBJ databases">
        <title>Sequence of Gallionella enrichment culture.</title>
        <authorList>
            <person name="Poehlein A."/>
            <person name="Muehling M."/>
            <person name="Daniel R."/>
        </authorList>
    </citation>
    <scope>NUCLEOTIDE SEQUENCE</scope>
</reference>
<dbReference type="InterPro" id="IPR009061">
    <property type="entry name" value="DNA-bd_dom_put_sf"/>
</dbReference>
<dbReference type="AlphaFoldDB" id="A0A1J5NYM3"/>
<feature type="domain" description="HTH merR-type" evidence="3">
    <location>
        <begin position="5"/>
        <end position="74"/>
    </location>
</feature>